<keyword evidence="2" id="KW-1003">Cell membrane</keyword>
<comment type="similarity">
    <text evidence="5">Belongs to the methyl-accepting chemotaxis (MCP) protein family.</text>
</comment>
<dbReference type="SUPFAM" id="SSF58104">
    <property type="entry name" value="Methyl-accepting chemotaxis protein (MCP) signaling domain"/>
    <property type="match status" value="1"/>
</dbReference>
<evidence type="ECO:0000256" key="4">
    <source>
        <dbReference type="ARBA" id="ARBA00023224"/>
    </source>
</evidence>
<comment type="subcellular location">
    <subcellularLocation>
        <location evidence="1">Cell membrane</location>
    </subcellularLocation>
</comment>
<dbReference type="CDD" id="cd06225">
    <property type="entry name" value="HAMP"/>
    <property type="match status" value="1"/>
</dbReference>
<dbReference type="Pfam" id="PF12729">
    <property type="entry name" value="4HB_MCP_1"/>
    <property type="match status" value="1"/>
</dbReference>
<dbReference type="InterPro" id="IPR047347">
    <property type="entry name" value="YvaQ-like_sensor"/>
</dbReference>
<evidence type="ECO:0000256" key="1">
    <source>
        <dbReference type="ARBA" id="ARBA00004236"/>
    </source>
</evidence>
<dbReference type="PANTHER" id="PTHR32089">
    <property type="entry name" value="METHYL-ACCEPTING CHEMOTAXIS PROTEIN MCPB"/>
    <property type="match status" value="1"/>
</dbReference>
<dbReference type="PANTHER" id="PTHR32089:SF112">
    <property type="entry name" value="LYSOZYME-LIKE PROTEIN-RELATED"/>
    <property type="match status" value="1"/>
</dbReference>
<dbReference type="Gene3D" id="1.10.287.950">
    <property type="entry name" value="Methyl-accepting chemotaxis protein"/>
    <property type="match status" value="1"/>
</dbReference>
<reference evidence="6 7" key="1">
    <citation type="submission" date="2015-12" db="EMBL/GenBank/DDBJ databases">
        <title>Genome sequence of Aneurinibacillus soli.</title>
        <authorList>
            <person name="Lee J.S."/>
            <person name="Lee K.C."/>
            <person name="Kim K.K."/>
            <person name="Lee B.W."/>
        </authorList>
    </citation>
    <scope>NUCLEOTIDE SEQUENCE [LARGE SCALE GENOMIC DNA]</scope>
    <source>
        <strain evidence="6 7">CB4</strain>
    </source>
</reference>
<dbReference type="KEGG" id="asoc:CB4_01298"/>
<dbReference type="CDD" id="cd19411">
    <property type="entry name" value="MCP2201-like_sensor"/>
    <property type="match status" value="1"/>
</dbReference>
<dbReference type="PROSITE" id="PS50111">
    <property type="entry name" value="CHEMOTAXIS_TRANSDUC_2"/>
    <property type="match status" value="1"/>
</dbReference>
<evidence type="ECO:0000313" key="6">
    <source>
        <dbReference type="EMBL" id="BAU27129.1"/>
    </source>
</evidence>
<evidence type="ECO:0000256" key="5">
    <source>
        <dbReference type="ARBA" id="ARBA00029447"/>
    </source>
</evidence>
<dbReference type="RefSeq" id="WP_172890823.1">
    <property type="nucleotide sequence ID" value="NZ_AP017312.1"/>
</dbReference>
<evidence type="ECO:0000256" key="2">
    <source>
        <dbReference type="ARBA" id="ARBA00022475"/>
    </source>
</evidence>
<dbReference type="GO" id="GO:0006935">
    <property type="term" value="P:chemotaxis"/>
    <property type="evidence" value="ECO:0007669"/>
    <property type="project" value="UniProtKB-ARBA"/>
</dbReference>
<keyword evidence="4" id="KW-0807">Transducer</keyword>
<dbReference type="GO" id="GO:0007165">
    <property type="term" value="P:signal transduction"/>
    <property type="evidence" value="ECO:0007669"/>
    <property type="project" value="UniProtKB-KW"/>
</dbReference>
<keyword evidence="7" id="KW-1185">Reference proteome</keyword>
<dbReference type="CDD" id="cd11386">
    <property type="entry name" value="MCP_signal"/>
    <property type="match status" value="1"/>
</dbReference>
<dbReference type="Proteomes" id="UP000217696">
    <property type="component" value="Chromosome"/>
</dbReference>
<proteinExistence type="inferred from homology"/>
<dbReference type="Gene3D" id="6.10.340.10">
    <property type="match status" value="1"/>
</dbReference>
<dbReference type="SMART" id="SM00283">
    <property type="entry name" value="MA"/>
    <property type="match status" value="1"/>
</dbReference>
<dbReference type="GO" id="GO:0005886">
    <property type="term" value="C:plasma membrane"/>
    <property type="evidence" value="ECO:0007669"/>
    <property type="project" value="UniProtKB-SubCell"/>
</dbReference>
<gene>
    <name evidence="6" type="primary">mcpA_4</name>
    <name evidence="6" type="ORF">CB4_01298</name>
</gene>
<keyword evidence="3" id="KW-0472">Membrane</keyword>
<name>A0A0U4WED7_9BACL</name>
<dbReference type="SMART" id="SM00304">
    <property type="entry name" value="HAMP"/>
    <property type="match status" value="1"/>
</dbReference>
<dbReference type="InterPro" id="IPR024478">
    <property type="entry name" value="HlyB_4HB_MCP"/>
</dbReference>
<dbReference type="InterPro" id="IPR004089">
    <property type="entry name" value="MCPsignal_dom"/>
</dbReference>
<dbReference type="EMBL" id="AP017312">
    <property type="protein sequence ID" value="BAU27129.1"/>
    <property type="molecule type" value="Genomic_DNA"/>
</dbReference>
<dbReference type="Pfam" id="PF00672">
    <property type="entry name" value="HAMP"/>
    <property type="match status" value="1"/>
</dbReference>
<organism evidence="6 7">
    <name type="scientific">Aneurinibacillus soli</name>
    <dbReference type="NCBI Taxonomy" id="1500254"/>
    <lineage>
        <taxon>Bacteria</taxon>
        <taxon>Bacillati</taxon>
        <taxon>Bacillota</taxon>
        <taxon>Bacilli</taxon>
        <taxon>Bacillales</taxon>
        <taxon>Paenibacillaceae</taxon>
        <taxon>Aneurinibacillus group</taxon>
        <taxon>Aneurinibacillus</taxon>
    </lineage>
</organism>
<evidence type="ECO:0000256" key="3">
    <source>
        <dbReference type="ARBA" id="ARBA00023136"/>
    </source>
</evidence>
<dbReference type="InterPro" id="IPR003660">
    <property type="entry name" value="HAMP_dom"/>
</dbReference>
<dbReference type="PROSITE" id="PS50885">
    <property type="entry name" value="HAMP"/>
    <property type="match status" value="1"/>
</dbReference>
<dbReference type="FunFam" id="1.10.287.950:FF:000001">
    <property type="entry name" value="Methyl-accepting chemotaxis sensory transducer"/>
    <property type="match status" value="1"/>
</dbReference>
<protein>
    <submittedName>
        <fullName evidence="6">Methyl-accepting chemotaxis protein McpA</fullName>
    </submittedName>
</protein>
<dbReference type="AlphaFoldDB" id="A0A0U4WED7"/>
<sequence length="570" mass="61862">MGWLRNLRVRLKMLVLNVVVGVFLAIVGISGYTHMNDLNKQTEAMYAESLQPVEWLDEARAHSRGIEALTAQLMLEKDAKRQQDMVEEIKARIDKSDQVLKQITALSLDGYEKERITKIQSILPTYRVERQKAIDLALAGKQAEAYTYFVSHALTPLNEFNSLLQELTDYKIKQADEMSKQGRQNANEANLIMISTFVIAMIVCAALCSIISGMISKPLGRMQELMERAETGDMTVRGDYEASDELGRLNHTFNNMMNGLCTVIKQVNDNAAGLANSSRQLAVNAEGANHATHEIAAAIQKVAAGSETMMGGAEESARSMEEMAIGIQRIAENSSIVSESSDVMAQQAQQGNEMIRKAGHQMQLINSSVGNLSAVITQLNTRSQEIGHIVEVITDIASQTNLLALNAAIEAARAGEHGKGFAVVADEVRKLAEQSEQSAGKITALIQEIQSDTIRSVEAMEKGTKDVEAGMDIVEHAGTTFESIVNAAKQVAEQIQEVSAATEQLSAGSEQVTASVTDMSCIAKDSAADTSRVASATQEQLAVIEQIHDSVESLSTMAKELDGAVRKFTI</sequence>
<accession>A0A0U4WED7</accession>
<evidence type="ECO:0000313" key="7">
    <source>
        <dbReference type="Proteomes" id="UP000217696"/>
    </source>
</evidence>
<dbReference type="Pfam" id="PF00015">
    <property type="entry name" value="MCPsignal"/>
    <property type="match status" value="1"/>
</dbReference>